<sequence>MEQQNGFHKLLFLRKRNRRALLRQVRREAGLGRLRRDNARLQVRFSRTDRVLLIALTLLMILAMAIGAYLGHSFKDVILDD</sequence>
<gene>
    <name evidence="2" type="ORF">GRAN_2330</name>
</gene>
<keyword evidence="3" id="KW-1185">Reference proteome</keyword>
<proteinExistence type="predicted"/>
<protein>
    <submittedName>
        <fullName evidence="2">Uncharacterized protein</fullName>
    </submittedName>
</protein>
<evidence type="ECO:0000313" key="3">
    <source>
        <dbReference type="Proteomes" id="UP000289437"/>
    </source>
</evidence>
<accession>A0A4Q0SWL1</accession>
<name>A0A4Q0SWL1_9BACT</name>
<organism evidence="2 3">
    <name type="scientific">Granulicella sibirica</name>
    <dbReference type="NCBI Taxonomy" id="2479048"/>
    <lineage>
        <taxon>Bacteria</taxon>
        <taxon>Pseudomonadati</taxon>
        <taxon>Acidobacteriota</taxon>
        <taxon>Terriglobia</taxon>
        <taxon>Terriglobales</taxon>
        <taxon>Acidobacteriaceae</taxon>
        <taxon>Granulicella</taxon>
    </lineage>
</organism>
<keyword evidence="1" id="KW-0812">Transmembrane</keyword>
<dbReference type="RefSeq" id="WP_128913125.1">
    <property type="nucleotide sequence ID" value="NZ_RDSM01000002.1"/>
</dbReference>
<keyword evidence="1" id="KW-1133">Transmembrane helix</keyword>
<dbReference type="EMBL" id="RDSM01000002">
    <property type="protein sequence ID" value="RXH55473.1"/>
    <property type="molecule type" value="Genomic_DNA"/>
</dbReference>
<reference evidence="3" key="2">
    <citation type="submission" date="2019-02" db="EMBL/GenBank/DDBJ databases">
        <title>Granulicella sibirica sp. nov., a psychrotolerant acidobacterium isolated from an organic soil layer in forested tundra, West Siberia.</title>
        <authorList>
            <person name="Oshkin I.Y."/>
            <person name="Kulichevskaya I.S."/>
            <person name="Rijpstra W.I.C."/>
            <person name="Sinninghe Damste J.S."/>
            <person name="Rakitin A.L."/>
            <person name="Ravin N.V."/>
            <person name="Dedysh S.N."/>
        </authorList>
    </citation>
    <scope>NUCLEOTIDE SEQUENCE [LARGE SCALE GENOMIC DNA]</scope>
    <source>
        <strain evidence="3">AF10</strain>
    </source>
</reference>
<keyword evidence="1" id="KW-0472">Membrane</keyword>
<feature type="transmembrane region" description="Helical" evidence="1">
    <location>
        <begin position="51"/>
        <end position="71"/>
    </location>
</feature>
<dbReference type="Proteomes" id="UP000289437">
    <property type="component" value="Unassembled WGS sequence"/>
</dbReference>
<evidence type="ECO:0000256" key="1">
    <source>
        <dbReference type="SAM" id="Phobius"/>
    </source>
</evidence>
<reference evidence="2 3" key="1">
    <citation type="submission" date="2018-11" db="EMBL/GenBank/DDBJ databases">
        <authorList>
            <person name="Mardanov A.V."/>
            <person name="Ravin N.V."/>
            <person name="Dedysh S.N."/>
        </authorList>
    </citation>
    <scope>NUCLEOTIDE SEQUENCE [LARGE SCALE GENOMIC DNA]</scope>
    <source>
        <strain evidence="2 3">AF10</strain>
    </source>
</reference>
<evidence type="ECO:0000313" key="2">
    <source>
        <dbReference type="EMBL" id="RXH55473.1"/>
    </source>
</evidence>
<comment type="caution">
    <text evidence="2">The sequence shown here is derived from an EMBL/GenBank/DDBJ whole genome shotgun (WGS) entry which is preliminary data.</text>
</comment>
<dbReference type="AlphaFoldDB" id="A0A4Q0SWL1"/>